<evidence type="ECO:0000313" key="7">
    <source>
        <dbReference type="Proteomes" id="UP000092993"/>
    </source>
</evidence>
<evidence type="ECO:0000256" key="2">
    <source>
        <dbReference type="ARBA" id="ARBA00022797"/>
    </source>
</evidence>
<protein>
    <submittedName>
        <fullName evidence="6">Putative epoxide hydrolase</fullName>
    </submittedName>
</protein>
<dbReference type="PANTHER" id="PTHR21661">
    <property type="entry name" value="EPOXIDE HYDROLASE 1-RELATED"/>
    <property type="match status" value="1"/>
</dbReference>
<dbReference type="OrthoDB" id="7130006at2759"/>
<evidence type="ECO:0000259" key="5">
    <source>
        <dbReference type="Pfam" id="PF06441"/>
    </source>
</evidence>
<sequence length="407" mass="45672">MSDPAVEHPFKLSVLQADIDNLNKKLDIARLPDELDDAGWEYGVPLADVTRLLARWKSGFDWRKAEAEINELPQFTRDIDVDGFGTLNIHYVHQQSAAQNAIPFLFIHGWPGHFLEVRKLLPLLTHASPDHPSFHVVAPSLPNFGFSEGPTKKGFNGTQYIEAGLVLNKLMLALGYKEYVVQGGDWGALLARMLATTYGHENVKAWHTNYPSVRRPPSFLQHPRQFFANLITPYSHAERAGLERTRWLMAKGRGYFYQQSTMPQTLGYALADSPVGLLAWIYEKLVIWTDGYPWDDDEVLTWVSVYWFSRAGPAASLRIYFETVAAHQYDIPWSAVPCGLSFFPRELVVPPRTWARTIGNVVYESAHLSGGHFAAHEKPAELAGDVRAMFGKGGPAYGVVSGRDGYD</sequence>
<dbReference type="GO" id="GO:0004301">
    <property type="term" value="F:epoxide hydrolase activity"/>
    <property type="evidence" value="ECO:0007669"/>
    <property type="project" value="TreeGrafter"/>
</dbReference>
<keyword evidence="2" id="KW-0058">Aromatic hydrocarbons catabolism</keyword>
<evidence type="ECO:0000256" key="3">
    <source>
        <dbReference type="ARBA" id="ARBA00022801"/>
    </source>
</evidence>
<dbReference type="SUPFAM" id="SSF53474">
    <property type="entry name" value="alpha/beta-Hydrolases"/>
    <property type="match status" value="1"/>
</dbReference>
<evidence type="ECO:0000313" key="6">
    <source>
        <dbReference type="EMBL" id="OBZ71351.1"/>
    </source>
</evidence>
<dbReference type="Gene3D" id="3.40.50.1820">
    <property type="entry name" value="alpha/beta hydrolase"/>
    <property type="match status" value="1"/>
</dbReference>
<feature type="active site" description="Proton donor" evidence="4">
    <location>
        <position position="320"/>
    </location>
</feature>
<dbReference type="PRINTS" id="PR00412">
    <property type="entry name" value="EPOXHYDRLASE"/>
</dbReference>
<reference evidence="6 7" key="1">
    <citation type="submission" date="2016-03" db="EMBL/GenBank/DDBJ databases">
        <title>Whole genome sequencing of Grifola frondosa 9006-11.</title>
        <authorList>
            <person name="Min B."/>
            <person name="Park H."/>
            <person name="Kim J.-G."/>
            <person name="Cho H."/>
            <person name="Oh Y.-L."/>
            <person name="Kong W.-S."/>
            <person name="Choi I.-G."/>
        </authorList>
    </citation>
    <scope>NUCLEOTIDE SEQUENCE [LARGE SCALE GENOMIC DNA]</scope>
    <source>
        <strain evidence="6 7">9006-11</strain>
    </source>
</reference>
<dbReference type="InterPro" id="IPR010497">
    <property type="entry name" value="Epoxide_hydro_N"/>
</dbReference>
<dbReference type="PANTHER" id="PTHR21661:SF35">
    <property type="entry name" value="EPOXIDE HYDROLASE"/>
    <property type="match status" value="1"/>
</dbReference>
<comment type="similarity">
    <text evidence="1">Belongs to the peptidase S33 family.</text>
</comment>
<dbReference type="AlphaFoldDB" id="A0A1C7M347"/>
<feature type="domain" description="Epoxide hydrolase N-terminal" evidence="5">
    <location>
        <begin position="8"/>
        <end position="117"/>
    </location>
</feature>
<dbReference type="Proteomes" id="UP000092993">
    <property type="component" value="Unassembled WGS sequence"/>
</dbReference>
<dbReference type="InterPro" id="IPR000639">
    <property type="entry name" value="Epox_hydrolase-like"/>
</dbReference>
<keyword evidence="7" id="KW-1185">Reference proteome</keyword>
<gene>
    <name evidence="6" type="ORF">A0H81_08598</name>
</gene>
<dbReference type="Pfam" id="PF06441">
    <property type="entry name" value="EHN"/>
    <property type="match status" value="1"/>
</dbReference>
<keyword evidence="3 6" id="KW-0378">Hydrolase</keyword>
<dbReference type="InterPro" id="IPR029058">
    <property type="entry name" value="AB_hydrolase_fold"/>
</dbReference>
<feature type="active site" description="Nucleophile" evidence="4">
    <location>
        <position position="185"/>
    </location>
</feature>
<accession>A0A1C7M347</accession>
<dbReference type="EMBL" id="LUGG01000011">
    <property type="protein sequence ID" value="OBZ71351.1"/>
    <property type="molecule type" value="Genomic_DNA"/>
</dbReference>
<comment type="caution">
    <text evidence="6">The sequence shown here is derived from an EMBL/GenBank/DDBJ whole genome shotgun (WGS) entry which is preliminary data.</text>
</comment>
<organism evidence="6 7">
    <name type="scientific">Grifola frondosa</name>
    <name type="common">Maitake</name>
    <name type="synonym">Polyporus frondosus</name>
    <dbReference type="NCBI Taxonomy" id="5627"/>
    <lineage>
        <taxon>Eukaryota</taxon>
        <taxon>Fungi</taxon>
        <taxon>Dikarya</taxon>
        <taxon>Basidiomycota</taxon>
        <taxon>Agaricomycotina</taxon>
        <taxon>Agaricomycetes</taxon>
        <taxon>Polyporales</taxon>
        <taxon>Grifolaceae</taxon>
        <taxon>Grifola</taxon>
    </lineage>
</organism>
<evidence type="ECO:0000256" key="4">
    <source>
        <dbReference type="PIRSR" id="PIRSR001112-1"/>
    </source>
</evidence>
<evidence type="ECO:0000256" key="1">
    <source>
        <dbReference type="ARBA" id="ARBA00010088"/>
    </source>
</evidence>
<dbReference type="GO" id="GO:0097176">
    <property type="term" value="P:epoxide metabolic process"/>
    <property type="evidence" value="ECO:0007669"/>
    <property type="project" value="TreeGrafter"/>
</dbReference>
<name>A0A1C7M347_GRIFR</name>
<dbReference type="OMA" id="SEHWREN"/>
<dbReference type="PIRSF" id="PIRSF001112">
    <property type="entry name" value="Epoxide_hydrolase"/>
    <property type="match status" value="1"/>
</dbReference>
<dbReference type="STRING" id="5627.A0A1C7M347"/>
<dbReference type="InterPro" id="IPR016292">
    <property type="entry name" value="Epoxide_hydrolase"/>
</dbReference>
<proteinExistence type="inferred from homology"/>
<feature type="active site" description="Proton acceptor" evidence="4">
    <location>
        <position position="372"/>
    </location>
</feature>